<dbReference type="InterPro" id="IPR013867">
    <property type="entry name" value="Telomere_rpt-bd_fac_dimer_dom"/>
</dbReference>
<evidence type="ECO:0000313" key="5">
    <source>
        <dbReference type="EMBL" id="KAK2071895.1"/>
    </source>
</evidence>
<sequence length="514" mass="55051">MLQRDMAKDKGSLKIFSPGVEGCLNFRLPRTYIFQAQGPRAPVRRRTQTPAMADDAQMLEAELLAAFGPTLVPGAELPNVPGQELADVTVPLPLTSTSNLATVPAPKRDREEDESLAKNAKRLKTEHGEMEMDLGAMLQNALGTIADHAHVSQSGVEGSAPAGAPEVEPRAQSATVPAVAASPAAQAMSAICETSPAAEKIMKASENSLYMMRSMSLPVLGNIAVQILVRLSQQSRGETQALLADKDSEFGRAYEILKQTFTLIRKAFAESCPLLFADELEITDSEDRETLRMANLAAVGLSAFDTSDVPLEDIHDNFYTVFIPEETEYKEHLTGLYLDLKEYLYARSAPSGGDVLQGAIPLEKYFSLDPEESMAQRSVQGGLQPAEARLFERMKERRATLLSSLAGPDTNEPIMETPPWATESIEDGSFDATGLASFIAENLGPAIGNGPGVTEQQASAPLGQIPHGPNLLNKHVQLTSQQDHGPPARTATAGTATAGSTTVEHVMGSSICGR</sequence>
<organism evidence="5 6">
    <name type="scientific">Phyllachora maydis</name>
    <dbReference type="NCBI Taxonomy" id="1825666"/>
    <lineage>
        <taxon>Eukaryota</taxon>
        <taxon>Fungi</taxon>
        <taxon>Dikarya</taxon>
        <taxon>Ascomycota</taxon>
        <taxon>Pezizomycotina</taxon>
        <taxon>Sordariomycetes</taxon>
        <taxon>Sordariomycetidae</taxon>
        <taxon>Phyllachorales</taxon>
        <taxon>Phyllachoraceae</taxon>
        <taxon>Phyllachora</taxon>
    </lineage>
</organism>
<keyword evidence="6" id="KW-1185">Reference proteome</keyword>
<dbReference type="Proteomes" id="UP001217918">
    <property type="component" value="Unassembled WGS sequence"/>
</dbReference>
<dbReference type="GO" id="GO:0042803">
    <property type="term" value="F:protein homodimerization activity"/>
    <property type="evidence" value="ECO:0007669"/>
    <property type="project" value="InterPro"/>
</dbReference>
<feature type="region of interest" description="Disordered" evidence="3">
    <location>
        <begin position="97"/>
        <end position="116"/>
    </location>
</feature>
<dbReference type="Pfam" id="PF08558">
    <property type="entry name" value="TRF"/>
    <property type="match status" value="1"/>
</dbReference>
<protein>
    <recommendedName>
        <fullName evidence="4">Telomere repeat-binding factor dimerisation domain-containing protein</fullName>
    </recommendedName>
</protein>
<feature type="domain" description="Telomere repeat-binding factor dimerisation" evidence="4">
    <location>
        <begin position="214"/>
        <end position="421"/>
    </location>
</feature>
<evidence type="ECO:0000313" key="6">
    <source>
        <dbReference type="Proteomes" id="UP001217918"/>
    </source>
</evidence>
<evidence type="ECO:0000256" key="3">
    <source>
        <dbReference type="SAM" id="MobiDB-lite"/>
    </source>
</evidence>
<evidence type="ECO:0000259" key="4">
    <source>
        <dbReference type="Pfam" id="PF08558"/>
    </source>
</evidence>
<proteinExistence type="predicted"/>
<dbReference type="AlphaFoldDB" id="A0AAD9MED8"/>
<dbReference type="PANTHER" id="PTHR47807:SF1">
    <property type="entry name" value="PROTEIN TBF1"/>
    <property type="match status" value="1"/>
</dbReference>
<dbReference type="GO" id="GO:0010833">
    <property type="term" value="P:telomere maintenance via telomere lengthening"/>
    <property type="evidence" value="ECO:0007669"/>
    <property type="project" value="TreeGrafter"/>
</dbReference>
<dbReference type="EMBL" id="JAQQPM010000005">
    <property type="protein sequence ID" value="KAK2071895.1"/>
    <property type="molecule type" value="Genomic_DNA"/>
</dbReference>
<dbReference type="PANTHER" id="PTHR47807">
    <property type="entry name" value="PROTEIN TBF1"/>
    <property type="match status" value="1"/>
</dbReference>
<feature type="region of interest" description="Disordered" evidence="3">
    <location>
        <begin position="479"/>
        <end position="501"/>
    </location>
</feature>
<evidence type="ECO:0000256" key="1">
    <source>
        <dbReference type="ARBA" id="ARBA00023125"/>
    </source>
</evidence>
<dbReference type="GO" id="GO:0003691">
    <property type="term" value="F:double-stranded telomeric DNA binding"/>
    <property type="evidence" value="ECO:0007669"/>
    <property type="project" value="TreeGrafter"/>
</dbReference>
<keyword evidence="1" id="KW-0238">DNA-binding</keyword>
<name>A0AAD9MED8_9PEZI</name>
<reference evidence="5" key="1">
    <citation type="journal article" date="2023" name="Mol. Plant Microbe Interact.">
        <title>Elucidating the Obligate Nature and Biological Capacity of an Invasive Fungal Corn Pathogen.</title>
        <authorList>
            <person name="MacCready J.S."/>
            <person name="Roggenkamp E.M."/>
            <person name="Gdanetz K."/>
            <person name="Chilvers M.I."/>
        </authorList>
    </citation>
    <scope>NUCLEOTIDE SEQUENCE</scope>
    <source>
        <strain evidence="5">PM02</strain>
    </source>
</reference>
<feature type="compositionally biased region" description="Low complexity" evidence="3">
    <location>
        <begin position="488"/>
        <end position="501"/>
    </location>
</feature>
<dbReference type="InterPro" id="IPR052833">
    <property type="entry name" value="Telomeric_DNA-bd_trans-reg"/>
</dbReference>
<accession>A0AAD9MED8</accession>
<comment type="caution">
    <text evidence="5">The sequence shown here is derived from an EMBL/GenBank/DDBJ whole genome shotgun (WGS) entry which is preliminary data.</text>
</comment>
<gene>
    <name evidence="5" type="ORF">P8C59_006282</name>
</gene>
<keyword evidence="2" id="KW-0539">Nucleus</keyword>
<evidence type="ECO:0000256" key="2">
    <source>
        <dbReference type="ARBA" id="ARBA00023242"/>
    </source>
</evidence>